<keyword evidence="1" id="KW-0863">Zinc-finger</keyword>
<dbReference type="GO" id="GO:0008270">
    <property type="term" value="F:zinc ion binding"/>
    <property type="evidence" value="ECO:0007669"/>
    <property type="project" value="UniProtKB-KW"/>
</dbReference>
<gene>
    <name evidence="4" type="ORF">M421DRAFT_423884</name>
</gene>
<name>A0A6A5RAQ0_9PLEO</name>
<dbReference type="InterPro" id="IPR036236">
    <property type="entry name" value="Znf_C2H2_sf"/>
</dbReference>
<dbReference type="GeneID" id="54351260"/>
<proteinExistence type="predicted"/>
<sequence>MHASSGAGYASSGSWSANSSSIPGPSTGHQVAPGRQTGSSAEYEVPCPYDCGTVLTGVHAVGNMTRHLKSQNCIGSGKDKTKYVCPIPGCDKRYIRSDGLKVHLRKRHNISHPPDRNGGSEYEGSGYS</sequence>
<evidence type="ECO:0000256" key="2">
    <source>
        <dbReference type="SAM" id="MobiDB-lite"/>
    </source>
</evidence>
<feature type="domain" description="C2H2-type" evidence="3">
    <location>
        <begin position="83"/>
        <end position="113"/>
    </location>
</feature>
<dbReference type="PROSITE" id="PS50157">
    <property type="entry name" value="ZINC_FINGER_C2H2_2"/>
    <property type="match status" value="1"/>
</dbReference>
<reference evidence="4" key="1">
    <citation type="journal article" date="2020" name="Stud. Mycol.">
        <title>101 Dothideomycetes genomes: a test case for predicting lifestyles and emergence of pathogens.</title>
        <authorList>
            <person name="Haridas S."/>
            <person name="Albert R."/>
            <person name="Binder M."/>
            <person name="Bloem J."/>
            <person name="Labutti K."/>
            <person name="Salamov A."/>
            <person name="Andreopoulos B."/>
            <person name="Baker S."/>
            <person name="Barry K."/>
            <person name="Bills G."/>
            <person name="Bluhm B."/>
            <person name="Cannon C."/>
            <person name="Castanera R."/>
            <person name="Culley D."/>
            <person name="Daum C."/>
            <person name="Ezra D."/>
            <person name="Gonzalez J."/>
            <person name="Henrissat B."/>
            <person name="Kuo A."/>
            <person name="Liang C."/>
            <person name="Lipzen A."/>
            <person name="Lutzoni F."/>
            <person name="Magnuson J."/>
            <person name="Mondo S."/>
            <person name="Nolan M."/>
            <person name="Ohm R."/>
            <person name="Pangilinan J."/>
            <person name="Park H.-J."/>
            <person name="Ramirez L."/>
            <person name="Alfaro M."/>
            <person name="Sun H."/>
            <person name="Tritt A."/>
            <person name="Yoshinaga Y."/>
            <person name="Zwiers L.-H."/>
            <person name="Turgeon B."/>
            <person name="Goodwin S."/>
            <person name="Spatafora J."/>
            <person name="Crous P."/>
            <person name="Grigoriev I."/>
        </authorList>
    </citation>
    <scope>NUCLEOTIDE SEQUENCE</scope>
    <source>
        <strain evidence="4">CBS 183.55</strain>
    </source>
</reference>
<dbReference type="RefSeq" id="XP_033445577.1">
    <property type="nucleotide sequence ID" value="XM_033593592.1"/>
</dbReference>
<feature type="region of interest" description="Disordered" evidence="2">
    <location>
        <begin position="105"/>
        <end position="128"/>
    </location>
</feature>
<dbReference type="PROSITE" id="PS00028">
    <property type="entry name" value="ZINC_FINGER_C2H2_1"/>
    <property type="match status" value="1"/>
</dbReference>
<feature type="compositionally biased region" description="Low complexity" evidence="2">
    <location>
        <begin position="119"/>
        <end position="128"/>
    </location>
</feature>
<keyword evidence="1" id="KW-0479">Metal-binding</keyword>
<feature type="compositionally biased region" description="Low complexity" evidence="2">
    <location>
        <begin position="1"/>
        <end position="26"/>
    </location>
</feature>
<keyword evidence="1" id="KW-0862">Zinc</keyword>
<dbReference type="OrthoDB" id="6365676at2759"/>
<dbReference type="Proteomes" id="UP000800082">
    <property type="component" value="Unassembled WGS sequence"/>
</dbReference>
<dbReference type="SUPFAM" id="SSF57667">
    <property type="entry name" value="beta-beta-alpha zinc fingers"/>
    <property type="match status" value="1"/>
</dbReference>
<keyword evidence="5" id="KW-1185">Reference proteome</keyword>
<dbReference type="InterPro" id="IPR013087">
    <property type="entry name" value="Znf_C2H2_type"/>
</dbReference>
<dbReference type="Pfam" id="PF00096">
    <property type="entry name" value="zf-C2H2"/>
    <property type="match status" value="1"/>
</dbReference>
<dbReference type="AlphaFoldDB" id="A0A6A5RAQ0"/>
<dbReference type="Gene3D" id="3.30.160.60">
    <property type="entry name" value="Classic Zinc Finger"/>
    <property type="match status" value="1"/>
</dbReference>
<dbReference type="SMART" id="SM00355">
    <property type="entry name" value="ZnF_C2H2"/>
    <property type="match status" value="1"/>
</dbReference>
<accession>A0A6A5RAQ0</accession>
<organism evidence="4 5">
    <name type="scientific">Didymella exigua CBS 183.55</name>
    <dbReference type="NCBI Taxonomy" id="1150837"/>
    <lineage>
        <taxon>Eukaryota</taxon>
        <taxon>Fungi</taxon>
        <taxon>Dikarya</taxon>
        <taxon>Ascomycota</taxon>
        <taxon>Pezizomycotina</taxon>
        <taxon>Dothideomycetes</taxon>
        <taxon>Pleosporomycetidae</taxon>
        <taxon>Pleosporales</taxon>
        <taxon>Pleosporineae</taxon>
        <taxon>Didymellaceae</taxon>
        <taxon>Didymella</taxon>
    </lineage>
</organism>
<evidence type="ECO:0000259" key="3">
    <source>
        <dbReference type="PROSITE" id="PS50157"/>
    </source>
</evidence>
<protein>
    <recommendedName>
        <fullName evidence="3">C2H2-type domain-containing protein</fullName>
    </recommendedName>
</protein>
<evidence type="ECO:0000313" key="5">
    <source>
        <dbReference type="Proteomes" id="UP000800082"/>
    </source>
</evidence>
<dbReference type="EMBL" id="ML978985">
    <property type="protein sequence ID" value="KAF1925325.1"/>
    <property type="molecule type" value="Genomic_DNA"/>
</dbReference>
<evidence type="ECO:0000313" key="4">
    <source>
        <dbReference type="EMBL" id="KAF1925325.1"/>
    </source>
</evidence>
<evidence type="ECO:0000256" key="1">
    <source>
        <dbReference type="PROSITE-ProRule" id="PRU00042"/>
    </source>
</evidence>
<feature type="region of interest" description="Disordered" evidence="2">
    <location>
        <begin position="1"/>
        <end position="41"/>
    </location>
</feature>